<sequence>MRSIKNYVEAVKARREENGDEGFSLIELIVVVVILGILAAIAIPVFLGLQDQAKQSALESIVGNGASQTASDIAQGNEDDITANLTALAAQSDAQLSGIKLTNTGTTAIDGYCVSGVVDGLTTATSGPGC</sequence>
<dbReference type="PROSITE" id="PS00409">
    <property type="entry name" value="PROKAR_NTER_METHYL"/>
    <property type="match status" value="1"/>
</dbReference>
<name>A0ABS5XR64_9MICO</name>
<reference evidence="2 3" key="1">
    <citation type="submission" date="2021-03" db="EMBL/GenBank/DDBJ databases">
        <title>Microbacterium pauli sp. nov., isolated from microfiltered milk.</title>
        <authorList>
            <person name="Bellassi P."/>
            <person name="Fontana A."/>
            <person name="Callegari M.L."/>
            <person name="Lorenzo M."/>
            <person name="Cappa F."/>
        </authorList>
    </citation>
    <scope>NUCLEOTIDE SEQUENCE [LARGE SCALE GENOMIC DNA]</scope>
    <source>
        <strain evidence="2 3">DSM 18909</strain>
    </source>
</reference>
<dbReference type="InterPro" id="IPR045584">
    <property type="entry name" value="Pilin-like"/>
</dbReference>
<dbReference type="Pfam" id="PF07963">
    <property type="entry name" value="N_methyl"/>
    <property type="match status" value="1"/>
</dbReference>
<feature type="transmembrane region" description="Helical" evidence="1">
    <location>
        <begin position="25"/>
        <end position="49"/>
    </location>
</feature>
<dbReference type="EMBL" id="JAFLHG010000002">
    <property type="protein sequence ID" value="MBT8797010.1"/>
    <property type="molecule type" value="Genomic_DNA"/>
</dbReference>
<dbReference type="NCBIfam" id="TIGR02532">
    <property type="entry name" value="IV_pilin_GFxxxE"/>
    <property type="match status" value="1"/>
</dbReference>
<keyword evidence="3" id="KW-1185">Reference proteome</keyword>
<dbReference type="Proteomes" id="UP000740605">
    <property type="component" value="Unassembled WGS sequence"/>
</dbReference>
<dbReference type="SUPFAM" id="SSF54523">
    <property type="entry name" value="Pili subunits"/>
    <property type="match status" value="1"/>
</dbReference>
<gene>
    <name evidence="2" type="ORF">J0P97_02840</name>
</gene>
<proteinExistence type="predicted"/>
<accession>A0ABS5XR64</accession>
<keyword evidence="1" id="KW-1133">Transmembrane helix</keyword>
<keyword evidence="1" id="KW-0812">Transmembrane</keyword>
<comment type="caution">
    <text evidence="2">The sequence shown here is derived from an EMBL/GenBank/DDBJ whole genome shotgun (WGS) entry which is preliminary data.</text>
</comment>
<dbReference type="RefSeq" id="WP_215486261.1">
    <property type="nucleotide sequence ID" value="NZ_BAAAPJ010000001.1"/>
</dbReference>
<evidence type="ECO:0000313" key="2">
    <source>
        <dbReference type="EMBL" id="MBT8797010.1"/>
    </source>
</evidence>
<protein>
    <submittedName>
        <fullName evidence="2">Prepilin-type N-terminal cleavage/methylation domain-containing protein</fullName>
    </submittedName>
</protein>
<organism evidence="2 3">
    <name type="scientific">Microbacterium flavum</name>
    <dbReference type="NCBI Taxonomy" id="415216"/>
    <lineage>
        <taxon>Bacteria</taxon>
        <taxon>Bacillati</taxon>
        <taxon>Actinomycetota</taxon>
        <taxon>Actinomycetes</taxon>
        <taxon>Micrococcales</taxon>
        <taxon>Microbacteriaceae</taxon>
        <taxon>Microbacterium</taxon>
    </lineage>
</organism>
<dbReference type="Gene3D" id="3.30.700.10">
    <property type="entry name" value="Glycoprotein, Type 4 Pilin"/>
    <property type="match status" value="1"/>
</dbReference>
<keyword evidence="1" id="KW-0472">Membrane</keyword>
<dbReference type="InterPro" id="IPR012902">
    <property type="entry name" value="N_methyl_site"/>
</dbReference>
<evidence type="ECO:0000313" key="3">
    <source>
        <dbReference type="Proteomes" id="UP000740605"/>
    </source>
</evidence>
<evidence type="ECO:0000256" key="1">
    <source>
        <dbReference type="SAM" id="Phobius"/>
    </source>
</evidence>